<reference evidence="10 11" key="1">
    <citation type="journal article" date="2016" name="Nat. Commun.">
        <title>Thousands of microbial genomes shed light on interconnected biogeochemical processes in an aquifer system.</title>
        <authorList>
            <person name="Anantharaman K."/>
            <person name="Brown C.T."/>
            <person name="Hug L.A."/>
            <person name="Sharon I."/>
            <person name="Castelle C.J."/>
            <person name="Probst A.J."/>
            <person name="Thomas B.C."/>
            <person name="Singh A."/>
            <person name="Wilkins M.J."/>
            <person name="Karaoz U."/>
            <person name="Brodie E.L."/>
            <person name="Williams K.H."/>
            <person name="Hubbard S.S."/>
            <person name="Banfield J.F."/>
        </authorList>
    </citation>
    <scope>NUCLEOTIDE SEQUENCE [LARGE SCALE GENOMIC DNA]</scope>
</reference>
<evidence type="ECO:0000313" key="11">
    <source>
        <dbReference type="Proteomes" id="UP000178187"/>
    </source>
</evidence>
<dbReference type="InterPro" id="IPR025857">
    <property type="entry name" value="MacB_PCD"/>
</dbReference>
<proteinExistence type="inferred from homology"/>
<dbReference type="GO" id="GO:0098797">
    <property type="term" value="C:plasma membrane protein complex"/>
    <property type="evidence" value="ECO:0007669"/>
    <property type="project" value="TreeGrafter"/>
</dbReference>
<organism evidence="10 11">
    <name type="scientific">Candidatus Danuiimicrobium aquiferis</name>
    <dbReference type="NCBI Taxonomy" id="1801832"/>
    <lineage>
        <taxon>Bacteria</taxon>
        <taxon>Pseudomonadati</taxon>
        <taxon>Candidatus Omnitrophota</taxon>
        <taxon>Candidatus Danuiimicrobium</taxon>
    </lineage>
</organism>
<dbReference type="GO" id="GO:0044874">
    <property type="term" value="P:lipoprotein localization to outer membrane"/>
    <property type="evidence" value="ECO:0007669"/>
    <property type="project" value="TreeGrafter"/>
</dbReference>
<evidence type="ECO:0000259" key="9">
    <source>
        <dbReference type="Pfam" id="PF12704"/>
    </source>
</evidence>
<evidence type="ECO:0000256" key="7">
    <source>
        <dbReference type="SAM" id="Phobius"/>
    </source>
</evidence>
<dbReference type="EMBL" id="MHFR01000058">
    <property type="protein sequence ID" value="OGW95762.1"/>
    <property type="molecule type" value="Genomic_DNA"/>
</dbReference>
<evidence type="ECO:0000256" key="4">
    <source>
        <dbReference type="ARBA" id="ARBA00022692"/>
    </source>
</evidence>
<evidence type="ECO:0000256" key="5">
    <source>
        <dbReference type="ARBA" id="ARBA00022989"/>
    </source>
</evidence>
<comment type="similarity">
    <text evidence="2">Belongs to the ABC-4 integral membrane protein family. LolC/E subfamily.</text>
</comment>
<dbReference type="AlphaFoldDB" id="A0A1G1KSG8"/>
<name>A0A1G1KSG8_9BACT</name>
<comment type="caution">
    <text evidence="10">The sequence shown here is derived from an EMBL/GenBank/DDBJ whole genome shotgun (WGS) entry which is preliminary data.</text>
</comment>
<evidence type="ECO:0000259" key="8">
    <source>
        <dbReference type="Pfam" id="PF02687"/>
    </source>
</evidence>
<feature type="transmembrane region" description="Helical" evidence="7">
    <location>
        <begin position="20"/>
        <end position="39"/>
    </location>
</feature>
<gene>
    <name evidence="10" type="ORF">A3G33_05825</name>
</gene>
<feature type="domain" description="MacB-like periplasmic core" evidence="9">
    <location>
        <begin position="18"/>
        <end position="237"/>
    </location>
</feature>
<keyword evidence="5 7" id="KW-1133">Transmembrane helix</keyword>
<dbReference type="Pfam" id="PF02687">
    <property type="entry name" value="FtsX"/>
    <property type="match status" value="1"/>
</dbReference>
<evidence type="ECO:0000256" key="3">
    <source>
        <dbReference type="ARBA" id="ARBA00022475"/>
    </source>
</evidence>
<feature type="domain" description="ABC3 transporter permease C-terminal" evidence="8">
    <location>
        <begin position="271"/>
        <end position="400"/>
    </location>
</feature>
<sequence length="407" mass="45210">MLLLKLALVNISRNPRRSIITVLAVGVGLAALIFLWGFGDGTNEQMRENVIKLLTGHIQIHATGFQNSLSPELTIVEKNNLLQNLSQTPFIKAVTERVKCEALVGTTEHSRGIILTGIDPERETTVTRINEFVKQGEFLGNKDDRSILIGSRLAEKIHVALGDKVVVMTQAIDGTLAGYAYHIKGIFHTGSQTLDELSAFVTLAGARDLLGIEEETHEIALRLNDRKSIPKVIIELKKTIPSDQNEILAWNDIVPETEQWVEWSEAIIRTILIAVMVVIGVSIMNTVLMSVFERTRELGVMLAIGTSPGQILRLILLETFILELFGMILGLAAGFAVTTYFGNVGISFHELEAAFSRSYMSTMTYTRVEWHHVVESIITLFLLTSFIGLYPAWKASRMEPVKAIYHS</sequence>
<dbReference type="InterPro" id="IPR003838">
    <property type="entry name" value="ABC3_permease_C"/>
</dbReference>
<comment type="subcellular location">
    <subcellularLocation>
        <location evidence="1">Cell membrane</location>
        <topology evidence="1">Multi-pass membrane protein</topology>
    </subcellularLocation>
</comment>
<evidence type="ECO:0000256" key="6">
    <source>
        <dbReference type="ARBA" id="ARBA00023136"/>
    </source>
</evidence>
<feature type="transmembrane region" description="Helical" evidence="7">
    <location>
        <begin position="370"/>
        <end position="393"/>
    </location>
</feature>
<evidence type="ECO:0008006" key="12">
    <source>
        <dbReference type="Google" id="ProtNLM"/>
    </source>
</evidence>
<evidence type="ECO:0000256" key="1">
    <source>
        <dbReference type="ARBA" id="ARBA00004651"/>
    </source>
</evidence>
<keyword evidence="3" id="KW-1003">Cell membrane</keyword>
<protein>
    <recommendedName>
        <fullName evidence="12">ABC transporter permease</fullName>
    </recommendedName>
</protein>
<dbReference type="Pfam" id="PF12704">
    <property type="entry name" value="MacB_PCD"/>
    <property type="match status" value="1"/>
</dbReference>
<dbReference type="InterPro" id="IPR051447">
    <property type="entry name" value="Lipoprotein-release_system"/>
</dbReference>
<accession>A0A1G1KSG8</accession>
<keyword evidence="4 7" id="KW-0812">Transmembrane</keyword>
<feature type="transmembrane region" description="Helical" evidence="7">
    <location>
        <begin position="271"/>
        <end position="292"/>
    </location>
</feature>
<keyword evidence="6 7" id="KW-0472">Membrane</keyword>
<dbReference type="PANTHER" id="PTHR30489:SF0">
    <property type="entry name" value="LIPOPROTEIN-RELEASING SYSTEM TRANSMEMBRANE PROTEIN LOLE"/>
    <property type="match status" value="1"/>
</dbReference>
<feature type="transmembrane region" description="Helical" evidence="7">
    <location>
        <begin position="320"/>
        <end position="341"/>
    </location>
</feature>
<dbReference type="Proteomes" id="UP000178187">
    <property type="component" value="Unassembled WGS sequence"/>
</dbReference>
<evidence type="ECO:0000256" key="2">
    <source>
        <dbReference type="ARBA" id="ARBA00005236"/>
    </source>
</evidence>
<dbReference type="PANTHER" id="PTHR30489">
    <property type="entry name" value="LIPOPROTEIN-RELEASING SYSTEM TRANSMEMBRANE PROTEIN LOLE"/>
    <property type="match status" value="1"/>
</dbReference>
<evidence type="ECO:0000313" key="10">
    <source>
        <dbReference type="EMBL" id="OGW95762.1"/>
    </source>
</evidence>